<gene>
    <name evidence="1" type="ORF">PS685_04293</name>
</gene>
<evidence type="ECO:0000313" key="2">
    <source>
        <dbReference type="Proteomes" id="UP000326437"/>
    </source>
</evidence>
<sequence>MRVPVGDLLQTLRAVVGKTWIKAKVLGQLAHQLCLGGQFGLEARVGDVEQRLDDFAVGFAAQISNPVFGDHNVAQMPRDGAVTVFPDNIGTYITARLSPAAQHDHRACVMQGMALGNKVVLPADPAQHPAVFELISHGGTEQGHGECAVDEARITPLQAFQLFLAV</sequence>
<dbReference type="AlphaFoldDB" id="A0A5E6ZAF5"/>
<organism evidence="1 2">
    <name type="scientific">Pseudomonas fluorescens</name>
    <dbReference type="NCBI Taxonomy" id="294"/>
    <lineage>
        <taxon>Bacteria</taxon>
        <taxon>Pseudomonadati</taxon>
        <taxon>Pseudomonadota</taxon>
        <taxon>Gammaproteobacteria</taxon>
        <taxon>Pseudomonadales</taxon>
        <taxon>Pseudomonadaceae</taxon>
        <taxon>Pseudomonas</taxon>
    </lineage>
</organism>
<name>A0A5E6ZAF5_PSEFL</name>
<reference evidence="1 2" key="1">
    <citation type="submission" date="2019-09" db="EMBL/GenBank/DDBJ databases">
        <authorList>
            <person name="Chandra G."/>
            <person name="Truman W A."/>
        </authorList>
    </citation>
    <scope>NUCLEOTIDE SEQUENCE [LARGE SCALE GENOMIC DNA]</scope>
    <source>
        <strain evidence="1">PS685</strain>
    </source>
</reference>
<proteinExistence type="predicted"/>
<dbReference type="Proteomes" id="UP000326437">
    <property type="component" value="Unassembled WGS sequence"/>
</dbReference>
<dbReference type="EMBL" id="CABVHO010000081">
    <property type="protein sequence ID" value="VVN63278.1"/>
    <property type="molecule type" value="Genomic_DNA"/>
</dbReference>
<accession>A0A5E6ZAF5</accession>
<evidence type="ECO:0000313" key="1">
    <source>
        <dbReference type="EMBL" id="VVN63278.1"/>
    </source>
</evidence>
<protein>
    <submittedName>
        <fullName evidence="1">Uncharacterized protein</fullName>
    </submittedName>
</protein>